<dbReference type="STRING" id="1408157.A0A1J7JJT4"/>
<feature type="region of interest" description="Disordered" evidence="2">
    <location>
        <begin position="766"/>
        <end position="810"/>
    </location>
</feature>
<dbReference type="OrthoDB" id="19311at2759"/>
<dbReference type="Pfam" id="PF11864">
    <property type="entry name" value="DUF3384"/>
    <property type="match status" value="1"/>
</dbReference>
<protein>
    <recommendedName>
        <fullName evidence="3">Rap-GAP domain-containing protein</fullName>
    </recommendedName>
</protein>
<feature type="region of interest" description="Disordered" evidence="2">
    <location>
        <begin position="1"/>
        <end position="59"/>
    </location>
</feature>
<dbReference type="SUPFAM" id="SSF48371">
    <property type="entry name" value="ARM repeat"/>
    <property type="match status" value="1"/>
</dbReference>
<feature type="compositionally biased region" description="Polar residues" evidence="2">
    <location>
        <begin position="456"/>
        <end position="468"/>
    </location>
</feature>
<sequence length="1644" mass="181594">MFQRLASLGQAKAPEDDEPMPASPQDEAQQPEARGIGGLAGVLRGLTGSKKSPPPQQTLANVSSIFPADEPDATAFTHGLPPEHMDAFRQLKNGSINERIAAAQTLRFAVADYPLAPVLEIFDAAKDLIEPSKTDAAREAGWQLLDGCAKHKYSKEVERKDYFQTLSAPAHPKDFHLQLAAIDDLTSGGRELSGFEYDIFPLLTKWLDDAYNAKKASRKHQASLLRGKSSKGKIPASGEDQNFTQLFAYVEKVIKFNFKIADDKAIGLLLDALCSICTKTTDEGDIRACIGVVDAIVTFGTIPEDRLKPCIDVLSSIHSMVRALEKDAWHTISNICKSHHGQSTVRICLDTLRGDQTVTEKGSEAMRVVRGALSILQKLLAKSAEKSYPTVPLTLLADGLANVATTKSRKVARDILKLINSLLENADGGINSLVIDEDWTLLFDVAAQCGEKAAEASSSDPNAVTSVSKENETENDSEENVAYQLRLLITRVEQLVKLHKSDLLQRDECIRFLCAVHRALPDSAVSLVLDHFREHRSCFPTDIAWRNNLKLVIESFYLNHDLLPLTRLQALAVVRELYEFLEVVPPELVEVTVMPDLVKRVLADFETETDVIVLQETTAFLVEVADAASIELFELIQDSLKRVIVTERTEVAAAMQTKQAKQPLDGAEQQGYQTSGSLSNVVTRGYVQIFMRSMNTDVVKARKTFTCLLHIARSSKCESDARLTAMKLLFRLRADWNHRVYLTSTTHSDGLAASLYRTEASLARKLSQDAAHPSRMARPEQRPTRGVSFTQGQTSDRVAPSRTTSTVSGPRAPIQNLRRLWTLPDSDSLPEEPSRNASTVLFSQVDRGNEAASGEKKAVLNMALWLEALLYIFQQGCDWEVYSFVLVHLPSQLSNHPIFEDAAAIARVQELRKLICDMLRMNSYQEPPSSTGLRKSDVGNCLFQSVATLVSYHLYFRKGDEDDIIRVLTNGLSDKTAKTCIHALSVCCHEIPNSIRASLVPILHKMSQVITQPFVAMHILEFLACLSRLHHLYSNFREEEYRIVFGIAFRYLQYVRDKTRSAAARHNSAPESPAVFTGASHNPLELQTPTDDLPQYVYALAYHVITFWFLALRINDRPNHIGWIAKNLFTDVDGSVSNEEQAQITMDFMQRVAYSDAADSMEDPLFKGEFYGEVLRKRWIIGNSIVTIKQGRESGWAEITRRYPSGMSSFAVRERFAPVSNHQTTATNSDAARGMVTGDATMPSHLLLQLLAPAPQSYDPATRPIPLPVDDAVDRAIRLFDLNSTVDGHKVGVIYIGENQTNEVEILANTVGSPEYVKFLRGLGTLTPLKGATFNAQGLDRVNDMDGKYTFCWRDRVTEIIFHVTTQMPTNLEMDPQCALKKRHIGNDFVNIIFNNSGLPFKFDTFPSDFNYVNIVITPNPRPTFIASRDLPVKPQVEESEGAYCPLPVPFFTVQVMSKPGFPEISPAAEPKTVSLQALPGFVRLLALNASVFSHVWANRGGGEFVSSWRARLRDINRLRERYGPKIAPAPSPPTTSTGGLGGAGPGSSMLTVTQAQQQQHQPPAALQEGGVGSRPASGVRDSLNSLRRSSVATFFTSASTDPMSHRGSVMSATTAGDTEMIGPGGQFGAADALVETVDFSKWT</sequence>
<dbReference type="GO" id="GO:0005096">
    <property type="term" value="F:GTPase activator activity"/>
    <property type="evidence" value="ECO:0007669"/>
    <property type="project" value="UniProtKB-KW"/>
</dbReference>
<dbReference type="SUPFAM" id="SSF111347">
    <property type="entry name" value="Rap/Ran-GAP"/>
    <property type="match status" value="1"/>
</dbReference>
<evidence type="ECO:0000259" key="3">
    <source>
        <dbReference type="PROSITE" id="PS50085"/>
    </source>
</evidence>
<accession>A0A1J7JJT4</accession>
<feature type="region of interest" description="Disordered" evidence="2">
    <location>
        <begin position="454"/>
        <end position="477"/>
    </location>
</feature>
<dbReference type="InterPro" id="IPR000331">
    <property type="entry name" value="Rap/Ran_GAP_dom"/>
</dbReference>
<feature type="region of interest" description="Disordered" evidence="2">
    <location>
        <begin position="1524"/>
        <end position="1583"/>
    </location>
</feature>
<keyword evidence="1" id="KW-0343">GTPase activation</keyword>
<dbReference type="InterPro" id="IPR027107">
    <property type="entry name" value="Tuberin/Ral-act_asu"/>
</dbReference>
<evidence type="ECO:0000313" key="4">
    <source>
        <dbReference type="EMBL" id="OIW29532.1"/>
    </source>
</evidence>
<dbReference type="GO" id="GO:0005634">
    <property type="term" value="C:nucleus"/>
    <property type="evidence" value="ECO:0007669"/>
    <property type="project" value="InterPro"/>
</dbReference>
<dbReference type="Proteomes" id="UP000182658">
    <property type="component" value="Unassembled WGS sequence"/>
</dbReference>
<dbReference type="GO" id="GO:0051056">
    <property type="term" value="P:regulation of small GTPase mediated signal transduction"/>
    <property type="evidence" value="ECO:0007669"/>
    <property type="project" value="InterPro"/>
</dbReference>
<dbReference type="GO" id="GO:0033596">
    <property type="term" value="C:TSC1-TSC2 complex"/>
    <property type="evidence" value="ECO:0007669"/>
    <property type="project" value="TreeGrafter"/>
</dbReference>
<feature type="domain" description="Rap-GAP" evidence="3">
    <location>
        <begin position="1277"/>
        <end position="1527"/>
    </location>
</feature>
<evidence type="ECO:0000256" key="2">
    <source>
        <dbReference type="SAM" id="MobiDB-lite"/>
    </source>
</evidence>
<feature type="compositionally biased region" description="Low complexity" evidence="2">
    <location>
        <begin position="1555"/>
        <end position="1568"/>
    </location>
</feature>
<dbReference type="PANTHER" id="PTHR10063">
    <property type="entry name" value="TUBERIN"/>
    <property type="match status" value="1"/>
</dbReference>
<dbReference type="Pfam" id="PF02145">
    <property type="entry name" value="Rap_GAP"/>
    <property type="match status" value="1"/>
</dbReference>
<dbReference type="PROSITE" id="PS50085">
    <property type="entry name" value="RAPGAP"/>
    <property type="match status" value="1"/>
</dbReference>
<dbReference type="Pfam" id="PF03542">
    <property type="entry name" value="Tuberin"/>
    <property type="match status" value="1"/>
</dbReference>
<organism evidence="4 5">
    <name type="scientific">Coniochaeta ligniaria NRRL 30616</name>
    <dbReference type="NCBI Taxonomy" id="1408157"/>
    <lineage>
        <taxon>Eukaryota</taxon>
        <taxon>Fungi</taxon>
        <taxon>Dikarya</taxon>
        <taxon>Ascomycota</taxon>
        <taxon>Pezizomycotina</taxon>
        <taxon>Sordariomycetes</taxon>
        <taxon>Sordariomycetidae</taxon>
        <taxon>Coniochaetales</taxon>
        <taxon>Coniochaetaceae</taxon>
        <taxon>Coniochaeta</taxon>
    </lineage>
</organism>
<proteinExistence type="predicted"/>
<gene>
    <name evidence="4" type="ORF">CONLIGDRAFT_654086</name>
</gene>
<dbReference type="Gene3D" id="3.40.50.11210">
    <property type="entry name" value="Rap/Ran-GAP"/>
    <property type="match status" value="1"/>
</dbReference>
<dbReference type="InterPro" id="IPR035974">
    <property type="entry name" value="Rap/Ran-GAP_sf"/>
</dbReference>
<dbReference type="InParanoid" id="A0A1J7JJT4"/>
<dbReference type="InterPro" id="IPR016024">
    <property type="entry name" value="ARM-type_fold"/>
</dbReference>
<dbReference type="EMBL" id="KV875097">
    <property type="protein sequence ID" value="OIW29532.1"/>
    <property type="molecule type" value="Genomic_DNA"/>
</dbReference>
<evidence type="ECO:0000313" key="5">
    <source>
        <dbReference type="Proteomes" id="UP000182658"/>
    </source>
</evidence>
<dbReference type="GO" id="GO:0032007">
    <property type="term" value="P:negative regulation of TOR signaling"/>
    <property type="evidence" value="ECO:0007669"/>
    <property type="project" value="TreeGrafter"/>
</dbReference>
<dbReference type="PANTHER" id="PTHR10063:SF0">
    <property type="entry name" value="TUBERIN"/>
    <property type="match status" value="1"/>
</dbReference>
<evidence type="ECO:0000256" key="1">
    <source>
        <dbReference type="ARBA" id="ARBA00022468"/>
    </source>
</evidence>
<dbReference type="FunFam" id="3.40.50.11210:FF:000007">
    <property type="entry name" value="Tuberous sclerosis 2"/>
    <property type="match status" value="1"/>
</dbReference>
<dbReference type="InterPro" id="IPR018515">
    <property type="entry name" value="Tuberin-type_domain"/>
</dbReference>
<keyword evidence="5" id="KW-1185">Reference proteome</keyword>
<dbReference type="InterPro" id="IPR024584">
    <property type="entry name" value="Tuberin_N"/>
</dbReference>
<feature type="compositionally biased region" description="Polar residues" evidence="2">
    <location>
        <begin position="787"/>
        <end position="808"/>
    </location>
</feature>
<reference evidence="4 5" key="1">
    <citation type="submission" date="2016-10" db="EMBL/GenBank/DDBJ databases">
        <title>Draft genome sequence of Coniochaeta ligniaria NRRL30616, a lignocellulolytic fungus for bioabatement of inhibitors in plant biomass hydrolysates.</title>
        <authorList>
            <consortium name="DOE Joint Genome Institute"/>
            <person name="Jimenez D.J."/>
            <person name="Hector R.E."/>
            <person name="Riley R."/>
            <person name="Sun H."/>
            <person name="Grigoriev I.V."/>
            <person name="Van Elsas J.D."/>
            <person name="Nichols N.N."/>
        </authorList>
    </citation>
    <scope>NUCLEOTIDE SEQUENCE [LARGE SCALE GENOMIC DNA]</scope>
    <source>
        <strain evidence="4 5">NRRL 30616</strain>
    </source>
</reference>
<name>A0A1J7JJT4_9PEZI</name>